<dbReference type="PANTHER" id="PTHR22854:SF2">
    <property type="entry name" value="INDOLE-3-GLYCEROL-PHOSPHATE SYNTHASE"/>
    <property type="match status" value="1"/>
</dbReference>
<evidence type="ECO:0000256" key="1">
    <source>
        <dbReference type="ARBA" id="ARBA00001633"/>
    </source>
</evidence>
<evidence type="ECO:0000256" key="8">
    <source>
        <dbReference type="ARBA" id="ARBA00023239"/>
    </source>
</evidence>
<proteinExistence type="inferred from homology"/>
<evidence type="ECO:0000256" key="5">
    <source>
        <dbReference type="ARBA" id="ARBA00022793"/>
    </source>
</evidence>
<gene>
    <name evidence="9" type="primary">trpC</name>
    <name evidence="11" type="ORF">AM592_07240</name>
</gene>
<dbReference type="GO" id="GO:0000162">
    <property type="term" value="P:L-tryptophan biosynthetic process"/>
    <property type="evidence" value="ECO:0007669"/>
    <property type="project" value="UniProtKB-UniRule"/>
</dbReference>
<comment type="similarity">
    <text evidence="3 9">Belongs to the TrpC family.</text>
</comment>
<comment type="pathway">
    <text evidence="2 9">Amino-acid biosynthesis; L-tryptophan biosynthesis; L-tryptophan from chorismate: step 4/5.</text>
</comment>
<keyword evidence="12" id="KW-1185">Reference proteome</keyword>
<evidence type="ECO:0000259" key="10">
    <source>
        <dbReference type="Pfam" id="PF00218"/>
    </source>
</evidence>
<comment type="catalytic activity">
    <reaction evidence="1 9">
        <text>1-(2-carboxyphenylamino)-1-deoxy-D-ribulose 5-phosphate + H(+) = (1S,2R)-1-C-(indol-3-yl)glycerol 3-phosphate + CO2 + H2O</text>
        <dbReference type="Rhea" id="RHEA:23476"/>
        <dbReference type="ChEBI" id="CHEBI:15377"/>
        <dbReference type="ChEBI" id="CHEBI:15378"/>
        <dbReference type="ChEBI" id="CHEBI:16526"/>
        <dbReference type="ChEBI" id="CHEBI:58613"/>
        <dbReference type="ChEBI" id="CHEBI:58866"/>
        <dbReference type="EC" id="4.1.1.48"/>
    </reaction>
</comment>
<dbReference type="CDD" id="cd00331">
    <property type="entry name" value="IGPS"/>
    <property type="match status" value="1"/>
</dbReference>
<evidence type="ECO:0000313" key="11">
    <source>
        <dbReference type="EMBL" id="ALC81412.1"/>
    </source>
</evidence>
<keyword evidence="4 9" id="KW-0028">Amino-acid biosynthesis</keyword>
<dbReference type="GO" id="GO:0004640">
    <property type="term" value="F:phosphoribosylanthranilate isomerase activity"/>
    <property type="evidence" value="ECO:0007669"/>
    <property type="project" value="TreeGrafter"/>
</dbReference>
<keyword evidence="7 9" id="KW-0057">Aromatic amino acid biosynthesis</keyword>
<dbReference type="NCBIfam" id="NF001375">
    <property type="entry name" value="PRK00278.2-2"/>
    <property type="match status" value="1"/>
</dbReference>
<dbReference type="InterPro" id="IPR013785">
    <property type="entry name" value="Aldolase_TIM"/>
</dbReference>
<keyword evidence="6 9" id="KW-0822">Tryptophan biosynthesis</keyword>
<keyword evidence="8 9" id="KW-0456">Lyase</keyword>
<dbReference type="InterPro" id="IPR045186">
    <property type="entry name" value="Indole-3-glycerol_P_synth"/>
</dbReference>
<dbReference type="InterPro" id="IPR013798">
    <property type="entry name" value="Indole-3-glycerol_P_synth_dom"/>
</dbReference>
<evidence type="ECO:0000256" key="2">
    <source>
        <dbReference type="ARBA" id="ARBA00004696"/>
    </source>
</evidence>
<evidence type="ECO:0000256" key="7">
    <source>
        <dbReference type="ARBA" id="ARBA00023141"/>
    </source>
</evidence>
<dbReference type="EMBL" id="CP012600">
    <property type="protein sequence ID" value="ALC81412.1"/>
    <property type="molecule type" value="Genomic_DNA"/>
</dbReference>
<dbReference type="PANTHER" id="PTHR22854">
    <property type="entry name" value="TRYPTOPHAN BIOSYNTHESIS PROTEIN"/>
    <property type="match status" value="1"/>
</dbReference>
<protein>
    <recommendedName>
        <fullName evidence="9">Indole-3-glycerol phosphate synthase</fullName>
        <shortName evidence="9">IGPS</shortName>
        <ecNumber evidence="9">4.1.1.48</ecNumber>
    </recommendedName>
</protein>
<accession>A0A0M3R9G8</accession>
<dbReference type="Pfam" id="PF00218">
    <property type="entry name" value="IGPS"/>
    <property type="match status" value="1"/>
</dbReference>
<dbReference type="Proteomes" id="UP000067625">
    <property type="component" value="Chromosome"/>
</dbReference>
<reference evidence="11 12" key="2">
    <citation type="journal article" date="2016" name="Int. J. Syst. Evol. Microbiol.">
        <title>Bacillus gobiensis sp. nov., isolated from a soil sample.</title>
        <authorList>
            <person name="Liu B."/>
            <person name="Liu G.H."/>
            <person name="Cetin S."/>
            <person name="Schumann P."/>
            <person name="Pan Z.Z."/>
            <person name="Chen Q.Q."/>
        </authorList>
    </citation>
    <scope>NUCLEOTIDE SEQUENCE [LARGE SCALE GENOMIC DNA]</scope>
    <source>
        <strain evidence="11 12">FJAT-4402</strain>
    </source>
</reference>
<evidence type="ECO:0000256" key="4">
    <source>
        <dbReference type="ARBA" id="ARBA00022605"/>
    </source>
</evidence>
<feature type="domain" description="Indole-3-glycerol phosphate synthase" evidence="10">
    <location>
        <begin position="8"/>
        <end position="247"/>
    </location>
</feature>
<dbReference type="RefSeq" id="WP_053603169.1">
    <property type="nucleotide sequence ID" value="NZ_CP012600.1"/>
</dbReference>
<name>A0A0M3R9G8_9BACI</name>
<dbReference type="EC" id="4.1.1.48" evidence="9"/>
<organism evidence="11 12">
    <name type="scientific">Bacillus gobiensis</name>
    <dbReference type="NCBI Taxonomy" id="1441095"/>
    <lineage>
        <taxon>Bacteria</taxon>
        <taxon>Bacillati</taxon>
        <taxon>Bacillota</taxon>
        <taxon>Bacilli</taxon>
        <taxon>Bacillales</taxon>
        <taxon>Bacillaceae</taxon>
        <taxon>Bacillus</taxon>
    </lineage>
</organism>
<dbReference type="FunFam" id="3.20.20.70:FF:000024">
    <property type="entry name" value="Indole-3-glycerol phosphate synthase"/>
    <property type="match status" value="1"/>
</dbReference>
<reference evidence="12" key="1">
    <citation type="submission" date="2015-08" db="EMBL/GenBank/DDBJ databases">
        <title>Genome sequencing project for genomic taxonomy and phylogenomics of Bacillus-like bacteria.</title>
        <authorList>
            <person name="Liu B."/>
            <person name="Wang J."/>
            <person name="Zhu Y."/>
            <person name="Liu G."/>
            <person name="Chen Q."/>
            <person name="Chen Z."/>
            <person name="Lan J."/>
            <person name="Che J."/>
            <person name="Ge C."/>
            <person name="Shi H."/>
            <person name="Pan Z."/>
            <person name="Liu X."/>
        </authorList>
    </citation>
    <scope>NUCLEOTIDE SEQUENCE [LARGE SCALE GENOMIC DNA]</scope>
    <source>
        <strain evidence="12">FJAT-4402</strain>
    </source>
</reference>
<evidence type="ECO:0000313" key="12">
    <source>
        <dbReference type="Proteomes" id="UP000067625"/>
    </source>
</evidence>
<dbReference type="InterPro" id="IPR001468">
    <property type="entry name" value="Indole-3-GlycerolPSynthase_CS"/>
</dbReference>
<dbReference type="InterPro" id="IPR011060">
    <property type="entry name" value="RibuloseP-bd_barrel"/>
</dbReference>
<dbReference type="STRING" id="1441095.AM592_07240"/>
<keyword evidence="5 9" id="KW-0210">Decarboxylase</keyword>
<dbReference type="PATRIC" id="fig|1441095.3.peg.1598"/>
<dbReference type="PROSITE" id="PS00614">
    <property type="entry name" value="IGPS"/>
    <property type="match status" value="1"/>
</dbReference>
<sequence>MLNKIITRKREDLQDLSLPEDLEIPIRPFKEALETSTRFLGLIAEVKKASPSKGLIKADFQPEEIARSYERAGADCLSVLTDFPFFQGKNEYLTSVKRTVQLPILRKDFILEPIQIEESKRIGADAILLIGEALEADKLHELYLEAYEKGLDVLVEVHDQHTLEEILKRFTPEIVGINNRNLKTFQTTLEQTLSIAQLVPKESLLISESGISSAEDLLFVEGCGAKAVLVGESLMRKDDQLVAIQDLFGETKNGNA</sequence>
<evidence type="ECO:0000256" key="9">
    <source>
        <dbReference type="HAMAP-Rule" id="MF_00134"/>
    </source>
</evidence>
<dbReference type="Gene3D" id="3.20.20.70">
    <property type="entry name" value="Aldolase class I"/>
    <property type="match status" value="1"/>
</dbReference>
<dbReference type="NCBIfam" id="NF001377">
    <property type="entry name" value="PRK00278.2-4"/>
    <property type="match status" value="1"/>
</dbReference>
<dbReference type="AlphaFoldDB" id="A0A0M3R9G8"/>
<dbReference type="HAMAP" id="MF_00134_B">
    <property type="entry name" value="IGPS_B"/>
    <property type="match status" value="1"/>
</dbReference>
<dbReference type="SUPFAM" id="SSF51366">
    <property type="entry name" value="Ribulose-phoshate binding barrel"/>
    <property type="match status" value="1"/>
</dbReference>
<dbReference type="UniPathway" id="UPA00035">
    <property type="reaction ID" value="UER00043"/>
</dbReference>
<dbReference type="GO" id="GO:0004425">
    <property type="term" value="F:indole-3-glycerol-phosphate synthase activity"/>
    <property type="evidence" value="ECO:0007669"/>
    <property type="project" value="UniProtKB-UniRule"/>
</dbReference>
<evidence type="ECO:0000256" key="6">
    <source>
        <dbReference type="ARBA" id="ARBA00022822"/>
    </source>
</evidence>
<evidence type="ECO:0000256" key="3">
    <source>
        <dbReference type="ARBA" id="ARBA00008737"/>
    </source>
</evidence>
<dbReference type="OrthoDB" id="9804217at2"/>